<sequence>MHAAARPHAEREQRRDGTMGRPYLAGTRVAARLADVSITRDRHGRGLRGPIAFDSPVPPARPRTSRQRFDAITLRIVRDLDRRWSQRLGLVEYAVEDVPPVNDGWTDAVPLAALVRGSGARPTRLIFYRRPIEHRCSSGDDVEELVLMVACEQVAELLGVDPHEVHPNYQSDL</sequence>
<reference evidence="2 3" key="1">
    <citation type="submission" date="2018-11" db="EMBL/GenBank/DDBJ databases">
        <title>Complete genome sequence of Nocardioides baekrokdamisoli strain KCTC 39748.</title>
        <authorList>
            <person name="Kang S.W."/>
            <person name="Lee K.C."/>
            <person name="Kim K.K."/>
            <person name="Kim J.S."/>
            <person name="Kim D.S."/>
            <person name="Ko S.H."/>
            <person name="Yang S.H."/>
            <person name="Shin Y.K."/>
            <person name="Lee J.S."/>
        </authorList>
    </citation>
    <scope>NUCLEOTIDE SEQUENCE [LARGE SCALE GENOMIC DNA]</scope>
    <source>
        <strain evidence="2 3">KCTC 39748</strain>
    </source>
</reference>
<evidence type="ECO:0000313" key="3">
    <source>
        <dbReference type="Proteomes" id="UP000271573"/>
    </source>
</evidence>
<feature type="region of interest" description="Disordered" evidence="1">
    <location>
        <begin position="1"/>
        <end position="23"/>
    </location>
</feature>
<dbReference type="SUPFAM" id="SSF55486">
    <property type="entry name" value="Metalloproteases ('zincins'), catalytic domain"/>
    <property type="match status" value="1"/>
</dbReference>
<protein>
    <recommendedName>
        <fullName evidence="4">Peptidase</fullName>
    </recommendedName>
</protein>
<keyword evidence="3" id="KW-1185">Reference proteome</keyword>
<dbReference type="KEGG" id="nbe:Back2_08020"/>
<proteinExistence type="predicted"/>
<evidence type="ECO:0000256" key="1">
    <source>
        <dbReference type="SAM" id="MobiDB-lite"/>
    </source>
</evidence>
<dbReference type="InterPro" id="IPR010428">
    <property type="entry name" value="Zincin_1"/>
</dbReference>
<dbReference type="Proteomes" id="UP000271573">
    <property type="component" value="Chromosome"/>
</dbReference>
<accession>A0A3G9IKB4</accession>
<dbReference type="CDD" id="cd12954">
    <property type="entry name" value="MMP_TTHA0227_like_1"/>
    <property type="match status" value="1"/>
</dbReference>
<dbReference type="InterPro" id="IPR038555">
    <property type="entry name" value="Zincin_1_sf"/>
</dbReference>
<organism evidence="2 3">
    <name type="scientific">Nocardioides baekrokdamisoli</name>
    <dbReference type="NCBI Taxonomy" id="1804624"/>
    <lineage>
        <taxon>Bacteria</taxon>
        <taxon>Bacillati</taxon>
        <taxon>Actinomycetota</taxon>
        <taxon>Actinomycetes</taxon>
        <taxon>Propionibacteriales</taxon>
        <taxon>Nocardioidaceae</taxon>
        <taxon>Nocardioides</taxon>
    </lineage>
</organism>
<dbReference type="EMBL" id="AP019307">
    <property type="protein sequence ID" value="BBH16515.1"/>
    <property type="molecule type" value="Genomic_DNA"/>
</dbReference>
<gene>
    <name evidence="2" type="ORF">Back2_08020</name>
</gene>
<name>A0A3G9IKB4_9ACTN</name>
<dbReference type="Pfam" id="PF06262">
    <property type="entry name" value="Zincin_1"/>
    <property type="match status" value="1"/>
</dbReference>
<evidence type="ECO:0000313" key="2">
    <source>
        <dbReference type="EMBL" id="BBH16515.1"/>
    </source>
</evidence>
<dbReference type="Gene3D" id="3.30.2010.20">
    <property type="match status" value="1"/>
</dbReference>
<feature type="compositionally biased region" description="Basic and acidic residues" evidence="1">
    <location>
        <begin position="7"/>
        <end position="18"/>
    </location>
</feature>
<evidence type="ECO:0008006" key="4">
    <source>
        <dbReference type="Google" id="ProtNLM"/>
    </source>
</evidence>
<dbReference type="AlphaFoldDB" id="A0A3G9IKB4"/>